<dbReference type="AlphaFoldDB" id="A0A292ZGF5"/>
<reference evidence="1 2" key="1">
    <citation type="journal article" date="2013" name="Biodegradation">
        <title>Occurrence of 4-tert-butylphenol (4-t-BP) biodegradation in an aquatic sample caused by the presence of Spirodela polyrrhiza and isolation of a 4-t-BP-utilizing bacterium.</title>
        <authorList>
            <person name="Ogata Y."/>
            <person name="Toyama T."/>
            <person name="Yu N."/>
            <person name="Wang X."/>
            <person name="Sei K."/>
            <person name="Ike M."/>
        </authorList>
    </citation>
    <scope>NUCLEOTIDE SEQUENCE [LARGE SCALE GENOMIC DNA]</scope>
    <source>
        <strain evidence="1 2">OMI</strain>
    </source>
</reference>
<organism evidence="1 2">
    <name type="scientific">Sphingobium fuliginis (strain ATCC 27551)</name>
    <dbReference type="NCBI Taxonomy" id="336203"/>
    <lineage>
        <taxon>Bacteria</taxon>
        <taxon>Pseudomonadati</taxon>
        <taxon>Pseudomonadota</taxon>
        <taxon>Alphaproteobacteria</taxon>
        <taxon>Sphingomonadales</taxon>
        <taxon>Sphingomonadaceae</taxon>
        <taxon>Sphingobium</taxon>
    </lineage>
</organism>
<protein>
    <recommendedName>
        <fullName evidence="3">HAD family hydrolase</fullName>
    </recommendedName>
</protein>
<name>A0A292ZGF5_SPHSA</name>
<dbReference type="SFLD" id="SFLDG01129">
    <property type="entry name" value="C1.5:_HAD__Beta-PGM__Phosphata"/>
    <property type="match status" value="1"/>
</dbReference>
<evidence type="ECO:0000313" key="2">
    <source>
        <dbReference type="Proteomes" id="UP000221538"/>
    </source>
</evidence>
<evidence type="ECO:0000313" key="1">
    <source>
        <dbReference type="EMBL" id="GAY21915.1"/>
    </source>
</evidence>
<sequence>MSNRLAVFDCDGTLVDSQHSICTAMVRAFEGEKLAAPDRATILSVVGLSLPLAMARLLPDADADYHDHLSESYKLAFQQLRRENAVSEPLYPGIAELIRELDADGWLLGVATGKSDRGLQLCLTHHGIHAHFVTLQTADRHPSKPHPSMLLTAMAEAGATPESTVMIGDTSFDIDMALSAGTRALGVGWGYHTPQDLMDAGAHSVAMDSAELRGHIHAPHGPSSDSRSR</sequence>
<dbReference type="InterPro" id="IPR006439">
    <property type="entry name" value="HAD-SF_hydro_IA"/>
</dbReference>
<reference evidence="1 2" key="2">
    <citation type="journal article" date="2013" name="Environ. Sci. Technol.">
        <title>The 4-tert-butylphenol-utilizing bacterium Sphingobium fuliginis OMI can degrade bisphenols via phenolic ring hydroxylation and meta-cleavage pathway.</title>
        <authorList>
            <person name="Ogata Y."/>
            <person name="Goda S."/>
            <person name="Toyama T."/>
            <person name="Sei K."/>
            <person name="Ike M."/>
        </authorList>
    </citation>
    <scope>NUCLEOTIDE SEQUENCE [LARGE SCALE GENOMIC DNA]</scope>
    <source>
        <strain evidence="1 2">OMI</strain>
    </source>
</reference>
<dbReference type="InterPro" id="IPR023198">
    <property type="entry name" value="PGP-like_dom2"/>
</dbReference>
<proteinExistence type="predicted"/>
<dbReference type="Pfam" id="PF13419">
    <property type="entry name" value="HAD_2"/>
    <property type="match status" value="1"/>
</dbReference>
<evidence type="ECO:0008006" key="3">
    <source>
        <dbReference type="Google" id="ProtNLM"/>
    </source>
</evidence>
<dbReference type="Gene3D" id="1.10.150.240">
    <property type="entry name" value="Putative phosphatase, domain 2"/>
    <property type="match status" value="1"/>
</dbReference>
<dbReference type="SUPFAM" id="SSF56784">
    <property type="entry name" value="HAD-like"/>
    <property type="match status" value="1"/>
</dbReference>
<dbReference type="PANTHER" id="PTHR43434">
    <property type="entry name" value="PHOSPHOGLYCOLATE PHOSPHATASE"/>
    <property type="match status" value="1"/>
</dbReference>
<dbReference type="EMBL" id="BEWI01000031">
    <property type="protein sequence ID" value="GAY21915.1"/>
    <property type="molecule type" value="Genomic_DNA"/>
</dbReference>
<dbReference type="Gene3D" id="3.40.50.1000">
    <property type="entry name" value="HAD superfamily/HAD-like"/>
    <property type="match status" value="1"/>
</dbReference>
<dbReference type="NCBIfam" id="TIGR01549">
    <property type="entry name" value="HAD-SF-IA-v1"/>
    <property type="match status" value="1"/>
</dbReference>
<dbReference type="RefSeq" id="WP_099185923.1">
    <property type="nucleotide sequence ID" value="NZ_BEWI01000031.1"/>
</dbReference>
<dbReference type="GO" id="GO:0006281">
    <property type="term" value="P:DNA repair"/>
    <property type="evidence" value="ECO:0007669"/>
    <property type="project" value="TreeGrafter"/>
</dbReference>
<dbReference type="SFLD" id="SFLDS00003">
    <property type="entry name" value="Haloacid_Dehalogenase"/>
    <property type="match status" value="1"/>
</dbReference>
<dbReference type="InterPro" id="IPR041492">
    <property type="entry name" value="HAD_2"/>
</dbReference>
<dbReference type="PANTHER" id="PTHR43434:SF24">
    <property type="entry name" value="HYDROLASE-RELATED"/>
    <property type="match status" value="1"/>
</dbReference>
<dbReference type="InterPro" id="IPR036412">
    <property type="entry name" value="HAD-like_sf"/>
</dbReference>
<dbReference type="InterPro" id="IPR050155">
    <property type="entry name" value="HAD-like_hydrolase_sf"/>
</dbReference>
<dbReference type="GO" id="GO:0008967">
    <property type="term" value="F:phosphoglycolate phosphatase activity"/>
    <property type="evidence" value="ECO:0007669"/>
    <property type="project" value="TreeGrafter"/>
</dbReference>
<dbReference type="NCBIfam" id="TIGR01509">
    <property type="entry name" value="HAD-SF-IA-v3"/>
    <property type="match status" value="1"/>
</dbReference>
<accession>A0A292ZGF5</accession>
<dbReference type="InterPro" id="IPR023214">
    <property type="entry name" value="HAD_sf"/>
</dbReference>
<gene>
    <name evidence="1" type="ORF">SFOMI_2468</name>
</gene>
<comment type="caution">
    <text evidence="1">The sequence shown here is derived from an EMBL/GenBank/DDBJ whole genome shotgun (WGS) entry which is preliminary data.</text>
</comment>
<dbReference type="GO" id="GO:0005829">
    <property type="term" value="C:cytosol"/>
    <property type="evidence" value="ECO:0007669"/>
    <property type="project" value="TreeGrafter"/>
</dbReference>
<dbReference type="Proteomes" id="UP000221538">
    <property type="component" value="Unassembled WGS sequence"/>
</dbReference>